<dbReference type="AlphaFoldDB" id="A0A0H2UW55"/>
<organism evidence="1 2">
    <name type="scientific">Streptococcus pyogenes serotype M3 (strain ATCC BAA-595 / MGAS315)</name>
    <dbReference type="NCBI Taxonomy" id="198466"/>
    <lineage>
        <taxon>Bacteria</taxon>
        <taxon>Bacillati</taxon>
        <taxon>Bacillota</taxon>
        <taxon>Bacilli</taxon>
        <taxon>Lactobacillales</taxon>
        <taxon>Streptococcaceae</taxon>
        <taxon>Streptococcus</taxon>
    </lineage>
</organism>
<dbReference type="HOGENOM" id="CLU_141532_0_0_9"/>
<sequence>MEFTAAKRNIDIKFDFKTMFKINNKLGTINPETGERNADGVGALFFNILERNESAIVDLVRLSAGSGKKALTEDEILDAIAESVDEEGTTEGLFAEIEKEMVDSGFFRAKILKYIENMEKSARYLKAKDDMDATQIQIIEDVIGRMSNAVS</sequence>
<gene>
    <name evidence="1" type="ordered locus">SpyM3_1423</name>
</gene>
<evidence type="ECO:0000313" key="2">
    <source>
        <dbReference type="Proteomes" id="UP000000564"/>
    </source>
</evidence>
<dbReference type="EMBL" id="AE014074">
    <property type="protein sequence ID" value="AAM80030.1"/>
    <property type="molecule type" value="Genomic_DNA"/>
</dbReference>
<accession>A0A0H2UW55</accession>
<name>A0A0H2UW55_STRP3</name>
<evidence type="ECO:0008006" key="3">
    <source>
        <dbReference type="Google" id="ProtNLM"/>
    </source>
</evidence>
<dbReference type="KEGG" id="spg:SpyM3_1423"/>
<protein>
    <recommendedName>
        <fullName evidence="3">Phage protein</fullName>
    </recommendedName>
</protein>
<proteinExistence type="predicted"/>
<dbReference type="InterPro" id="IPR024410">
    <property type="entry name" value="Phage_TAC_12"/>
</dbReference>
<reference evidence="1 2" key="1">
    <citation type="journal article" date="2002" name="Proc. Natl. Acad. Sci. U.S.A.">
        <title>Genome sequence of a serotype M3 strain of group A Streptococcus: phage-encoded toxins, the high-virulence phenotype, and clone emergence.</title>
        <authorList>
            <person name="Beres S.B."/>
            <person name="Sylva G.L."/>
            <person name="Barbian K.D."/>
            <person name="Lei B."/>
            <person name="Hoff J.S."/>
            <person name="Mammarella N.D."/>
            <person name="Liu M.Y."/>
            <person name="Smoot J.C."/>
            <person name="Porcella S.F."/>
            <person name="Parkins L.D."/>
            <person name="Campbell D.S."/>
            <person name="Smith T.M."/>
            <person name="McCormick J.K."/>
            <person name="Leung D.Y."/>
            <person name="Schlievert P.M."/>
            <person name="Musser J.M."/>
        </authorList>
    </citation>
    <scope>NUCLEOTIDE SEQUENCE [LARGE SCALE GENOMIC DNA]</scope>
    <source>
        <strain evidence="2">ATCC BAA-595 / MGAS315</strain>
    </source>
</reference>
<dbReference type="Pfam" id="PF12363">
    <property type="entry name" value="Phage_TAC_12"/>
    <property type="match status" value="1"/>
</dbReference>
<evidence type="ECO:0000313" key="1">
    <source>
        <dbReference type="EMBL" id="AAM80030.1"/>
    </source>
</evidence>
<dbReference type="Proteomes" id="UP000000564">
    <property type="component" value="Chromosome"/>
</dbReference>
<dbReference type="RefSeq" id="WP_011054868.1">
    <property type="nucleotide sequence ID" value="NC_004070.1"/>
</dbReference>